<keyword evidence="2" id="KW-1185">Reference proteome</keyword>
<dbReference type="OrthoDB" id="1744869at2759"/>
<proteinExistence type="predicted"/>
<gene>
    <name evidence="1" type="ORF">PAAG_04433</name>
</gene>
<evidence type="ECO:0000313" key="2">
    <source>
        <dbReference type="Proteomes" id="UP000002059"/>
    </source>
</evidence>
<dbReference type="Proteomes" id="UP000002059">
    <property type="component" value="Partially assembled WGS sequence"/>
</dbReference>
<dbReference type="RefSeq" id="XP_015699500.1">
    <property type="nucleotide sequence ID" value="XM_015845274.1"/>
</dbReference>
<dbReference type="eggNOG" id="ENOG502SB4N">
    <property type="taxonomic scope" value="Eukaryota"/>
</dbReference>
<dbReference type="EMBL" id="KN294002">
    <property type="protein sequence ID" value="EEH33383.2"/>
    <property type="molecule type" value="Genomic_DNA"/>
</dbReference>
<protein>
    <submittedName>
        <fullName evidence="1">Uncharacterized protein</fullName>
    </submittedName>
</protein>
<dbReference type="VEuPathDB" id="FungiDB:PAAG_04433"/>
<dbReference type="OMA" id="VWAMVTP"/>
<dbReference type="HOGENOM" id="CLU_014048_2_0_1"/>
<dbReference type="AlphaFoldDB" id="C1H0Y9"/>
<reference evidence="1 2" key="1">
    <citation type="journal article" date="2011" name="PLoS Genet.">
        <title>Comparative genomic analysis of human fungal pathogens causing paracoccidioidomycosis.</title>
        <authorList>
            <person name="Desjardins C.A."/>
            <person name="Champion M.D."/>
            <person name="Holder J.W."/>
            <person name="Muszewska A."/>
            <person name="Goldberg J."/>
            <person name="Bailao A.M."/>
            <person name="Brigido M.M."/>
            <person name="Ferreira M.E."/>
            <person name="Garcia A.M."/>
            <person name="Grynberg M."/>
            <person name="Gujja S."/>
            <person name="Heiman D.I."/>
            <person name="Henn M.R."/>
            <person name="Kodira C.D."/>
            <person name="Leon-Narvaez H."/>
            <person name="Longo L.V."/>
            <person name="Ma L.J."/>
            <person name="Malavazi I."/>
            <person name="Matsuo A.L."/>
            <person name="Morais F.V."/>
            <person name="Pereira M."/>
            <person name="Rodriguez-Brito S."/>
            <person name="Sakthikumar S."/>
            <person name="Salem-Izacc S.M."/>
            <person name="Sykes S.M."/>
            <person name="Teixeira M.M."/>
            <person name="Vallejo M.C."/>
            <person name="Walter M.E."/>
            <person name="Yandava C."/>
            <person name="Young S."/>
            <person name="Zeng Q."/>
            <person name="Zucker J."/>
            <person name="Felipe M.S."/>
            <person name="Goldman G.H."/>
            <person name="Haas B.J."/>
            <person name="McEwen J.G."/>
            <person name="Nino-Vega G."/>
            <person name="Puccia R."/>
            <person name="San-Blas G."/>
            <person name="Soares C.M."/>
            <person name="Birren B.W."/>
            <person name="Cuomo C.A."/>
        </authorList>
    </citation>
    <scope>NUCLEOTIDE SEQUENCE [LARGE SCALE GENOMIC DNA]</scope>
    <source>
        <strain evidence="2">ATCC MYA-826 / Pb01</strain>
    </source>
</reference>
<dbReference type="STRING" id="502779.C1H0Y9"/>
<dbReference type="KEGG" id="pbl:PAAG_04433"/>
<organism evidence="1 2">
    <name type="scientific">Paracoccidioides lutzii (strain ATCC MYA-826 / Pb01)</name>
    <name type="common">Paracoccidioides brasiliensis</name>
    <dbReference type="NCBI Taxonomy" id="502779"/>
    <lineage>
        <taxon>Eukaryota</taxon>
        <taxon>Fungi</taxon>
        <taxon>Dikarya</taxon>
        <taxon>Ascomycota</taxon>
        <taxon>Pezizomycotina</taxon>
        <taxon>Eurotiomycetes</taxon>
        <taxon>Eurotiomycetidae</taxon>
        <taxon>Onygenales</taxon>
        <taxon>Ajellomycetaceae</taxon>
        <taxon>Paracoccidioides</taxon>
    </lineage>
</organism>
<sequence length="616" mass="66491">MSGLNRCLPGYAATCLASGRTAGNGGNVVVASRPRLCMQGNINGSGLKANMKTRACRGGYGYGNGYGYGYGFASQWRRGLSYDRQRGTRANPNCVTWLTPKPSQVTPSDIILQLPVLPHSQDISYNVPVLLVTPAFASWIVNTKPFFRESMTRIFQNAIQCSSGRYNTFYAVVAVVDKLPSPNTSPRGLHGKGQFENVLVGQQGYEGVSLFIANRDTLAIEVVKPLQKPDMSTPEAEPSLSCLFQLPTNPVSQAARLSEVGICVANTLFVNGKPRTMVASRWRYSPDPGKPTLILDNEYNLAACRIRCAMEPQAVAMHVPLYPVTKSREIVTSMGNIISQVSKCDGSGTAMPASAELEKSLPQYLKENNVQTQRVAVWALIEPTKSERGHHLADVNGEPIDTLAVINNGARLHRVVSGGGGWGKKQGLLSLDPGYSYQTRDGLVSRQIRTIQGIFEEAISDVGDEDELRVPSLPDELPGSIQFKDGRFTTDLSETAKPGDTVQFFISPLDNPRVASMVGTSAEGVDLKGTTRVTFGVIPSSDLDWSVTAQTRDAETPSSNGSGDGIVSVPNHFGALSEKGLTYSVFAEGNEEDKGKRGKLILETKIDVPGSRIVIE</sequence>
<dbReference type="GeneID" id="9096796"/>
<name>C1H0Y9_PARBA</name>
<evidence type="ECO:0000313" key="1">
    <source>
        <dbReference type="EMBL" id="EEH33383.2"/>
    </source>
</evidence>
<accession>C1H0Y9</accession>